<evidence type="ECO:0000256" key="2">
    <source>
        <dbReference type="ARBA" id="ARBA00022475"/>
    </source>
</evidence>
<keyword evidence="9" id="KW-1185">Reference proteome</keyword>
<keyword evidence="2" id="KW-1003">Cell membrane</keyword>
<dbReference type="RefSeq" id="WP_168774269.1">
    <property type="nucleotide sequence ID" value="NZ_JAABNR010000006.1"/>
</dbReference>
<keyword evidence="3 6" id="KW-0812">Transmembrane</keyword>
<gene>
    <name evidence="8" type="ORF">GV832_07665</name>
</gene>
<dbReference type="Proteomes" id="UP001193501">
    <property type="component" value="Unassembled WGS sequence"/>
</dbReference>
<keyword evidence="5 6" id="KW-0472">Membrane</keyword>
<evidence type="ECO:0000256" key="3">
    <source>
        <dbReference type="ARBA" id="ARBA00022692"/>
    </source>
</evidence>
<dbReference type="InterPro" id="IPR010432">
    <property type="entry name" value="RDD"/>
</dbReference>
<reference evidence="8" key="1">
    <citation type="submission" date="2020-01" db="EMBL/GenBank/DDBJ databases">
        <authorList>
            <person name="Chen W.-M."/>
        </authorList>
    </citation>
    <scope>NUCLEOTIDE SEQUENCE</scope>
    <source>
        <strain evidence="8">CYK-10</strain>
    </source>
</reference>
<comment type="caution">
    <text evidence="8">The sequence shown here is derived from an EMBL/GenBank/DDBJ whole genome shotgun (WGS) entry which is preliminary data.</text>
</comment>
<dbReference type="InterPro" id="IPR051791">
    <property type="entry name" value="Pra-immunoreactive"/>
</dbReference>
<comment type="subcellular location">
    <subcellularLocation>
        <location evidence="1">Cell membrane</location>
        <topology evidence="1">Multi-pass membrane protein</topology>
    </subcellularLocation>
</comment>
<evidence type="ECO:0000256" key="1">
    <source>
        <dbReference type="ARBA" id="ARBA00004651"/>
    </source>
</evidence>
<evidence type="ECO:0000256" key="5">
    <source>
        <dbReference type="ARBA" id="ARBA00023136"/>
    </source>
</evidence>
<proteinExistence type="predicted"/>
<protein>
    <submittedName>
        <fullName evidence="8">RDD family protein</fullName>
    </submittedName>
</protein>
<dbReference type="PANTHER" id="PTHR36115:SF6">
    <property type="entry name" value="PROLINE-RICH ANTIGEN HOMOLOG"/>
    <property type="match status" value="1"/>
</dbReference>
<name>A0AAE5BVP7_9RHOB</name>
<dbReference type="PANTHER" id="PTHR36115">
    <property type="entry name" value="PROLINE-RICH ANTIGEN HOMOLOG-RELATED"/>
    <property type="match status" value="1"/>
</dbReference>
<keyword evidence="4 6" id="KW-1133">Transmembrane helix</keyword>
<feature type="transmembrane region" description="Helical" evidence="6">
    <location>
        <begin position="72"/>
        <end position="89"/>
    </location>
</feature>
<sequence>MSYSGTITAEYGGFWRRVGAALIDGVILNIIQKVVEMVLGAIIPIERFMTVPNIAPGTSQDEVMLQVLIENWPLLLGYTLLAMIAPILYDVLLTASSWQATVGKRALGLIVVDLNGQRLTPWRATGRYFAKIPSALILGIGFLMVGWTERKQGLHDMIAGTLVVKKDSVAQSNVF</sequence>
<dbReference type="AlphaFoldDB" id="A0AAE5BVP7"/>
<feature type="domain" description="RDD" evidence="7">
    <location>
        <begin position="11"/>
        <end position="160"/>
    </location>
</feature>
<dbReference type="Pfam" id="PF06271">
    <property type="entry name" value="RDD"/>
    <property type="match status" value="1"/>
</dbReference>
<evidence type="ECO:0000313" key="8">
    <source>
        <dbReference type="EMBL" id="NBZ87453.1"/>
    </source>
</evidence>
<evidence type="ECO:0000313" key="9">
    <source>
        <dbReference type="Proteomes" id="UP001193501"/>
    </source>
</evidence>
<feature type="transmembrane region" description="Helical" evidence="6">
    <location>
        <begin position="128"/>
        <end position="147"/>
    </location>
</feature>
<evidence type="ECO:0000256" key="4">
    <source>
        <dbReference type="ARBA" id="ARBA00022989"/>
    </source>
</evidence>
<organism evidence="8 9">
    <name type="scientific">Stagnihabitans tardus</name>
    <dbReference type="NCBI Taxonomy" id="2699202"/>
    <lineage>
        <taxon>Bacteria</taxon>
        <taxon>Pseudomonadati</taxon>
        <taxon>Pseudomonadota</taxon>
        <taxon>Alphaproteobacteria</taxon>
        <taxon>Rhodobacterales</taxon>
        <taxon>Paracoccaceae</taxon>
        <taxon>Stagnihabitans</taxon>
    </lineage>
</organism>
<dbReference type="GO" id="GO:0005886">
    <property type="term" value="C:plasma membrane"/>
    <property type="evidence" value="ECO:0007669"/>
    <property type="project" value="UniProtKB-SubCell"/>
</dbReference>
<accession>A0AAE5BVP7</accession>
<evidence type="ECO:0000259" key="7">
    <source>
        <dbReference type="Pfam" id="PF06271"/>
    </source>
</evidence>
<dbReference type="EMBL" id="JAABNR010000006">
    <property type="protein sequence ID" value="NBZ87453.1"/>
    <property type="molecule type" value="Genomic_DNA"/>
</dbReference>
<evidence type="ECO:0000256" key="6">
    <source>
        <dbReference type="SAM" id="Phobius"/>
    </source>
</evidence>